<evidence type="ECO:0000259" key="2">
    <source>
        <dbReference type="Pfam" id="PF01433"/>
    </source>
</evidence>
<dbReference type="InterPro" id="IPR027268">
    <property type="entry name" value="Peptidase_M4/M1_CTD_sf"/>
</dbReference>
<feature type="transmembrane region" description="Helical" evidence="1">
    <location>
        <begin position="445"/>
        <end position="467"/>
    </location>
</feature>
<sequence length="1210" mass="134789">MQAIRQFFAVCSFEFSYQLRNPVLWVSFALFFLLTFGAVTIDQIQIGDTGNTNSNSPYAINQITMVMGIISLFAVTAFVANTVTRDDETGYGPILRATRLEKVAYLYGRFTGAWLAAATGFLAVPLAILIGSAMPWMDPEKLGPLVLTHYAYGYTVIALPMLFVFGAMLFVCATLTRSMMGAYLGLIAILVAWVTVGILLDKPDLKEIAALVDPTGSGALFQQAEYWTAADRNTRLPAFDGVFLQNRAIWGGVALVCLGLAYVFFRPGAKGVSASKVSRTTKAKAVPIVATAPAFVPALTASVRRSQLWARTVFDVKSVLFSPAFVVLLLLGVFNASGALFYADDFRGTPIEPVTRLMVGALYGAFAIIPIIIAGFYAGDLVWRDRERRMAEIIDATPVSDWAFVLPKVLAILLVLLSANVVAMFTAMGVQLIKGYTNLEPLGYLLWWIIPSTMSAMQLACLAVFLQAISPNKYVGWGLLVIYLVLSITLNNLGFQHNLYNFGSNPQVPLSAFNGMGHFWIGRTWFDLYWNAFCIVLVILSYGLWRRGAETRLRPRVARFPARMRGLTGLTLGGALVAFVGLGGWIFYNTNILNVYQPTPEQERELAEAEKALARYEEMPGPTIISVKLDVNLRPKDRQADVVGSYVIENQHQEPLTHMIAALPQRSTVAMAEISVPDAQVDKAWPAYNVTLYRFTRPLAPGERRVVGFKTTYGRLGFSNSGGQTRLVANGTFLDNSEFTPVLGISRAQWMTDRAKRRKYGLDPDRRPFKLEDPKGDRQHYLRPDSHWVTADITVTTDADQIPIAPGYQISESLKNGRITRRFVTEAPIQHFFSIQSARYFLDRSSVMVGGKPVAVELYYYPTHSANLDRMEKAAHRSLTLFSERFSPYQFRQFRILEFPGYQSFAQSFANTVPFSEDIGWLQTNRDPEKVDLVTFVTAHEIAHQWFAHQIIGGDKQGATMLSETFAQYGAMLVMEDMMGKEQVRQFLKAELDAYLRARGSEVVEELPLMRVENQSYIHYRKGALVMYFLRNEVGEEPVNAAIRRLITQFAFKSAPYPTSAQFVAFLREEVGPDPVKQQLITDLFEKITLYDAKTLSATKTKLADGRWQVSLSVEAKKLYADGEGKETGAPMSEAWEVGVFTKKPAETGFNRSHVLAFERKTVRSGRQEIVLTLPAGAEPAFAGIDPYVKRIDRNSDDNLVAVEAVKSAK</sequence>
<dbReference type="Pfam" id="PF01433">
    <property type="entry name" value="Peptidase_M1"/>
    <property type="match status" value="1"/>
</dbReference>
<evidence type="ECO:0000256" key="1">
    <source>
        <dbReference type="SAM" id="Phobius"/>
    </source>
</evidence>
<keyword evidence="1" id="KW-1133">Transmembrane helix</keyword>
<gene>
    <name evidence="3" type="ORF">PbB2_03006</name>
</gene>
<dbReference type="EMBL" id="BFBR01000012">
    <property type="protein sequence ID" value="GBF59311.1"/>
    <property type="molecule type" value="Genomic_DNA"/>
</dbReference>
<keyword evidence="4" id="KW-1185">Reference proteome</keyword>
<protein>
    <recommendedName>
        <fullName evidence="2">Peptidase M1 membrane alanine aminopeptidase domain-containing protein</fullName>
    </recommendedName>
</protein>
<feature type="transmembrane region" description="Helical" evidence="1">
    <location>
        <begin position="566"/>
        <end position="588"/>
    </location>
</feature>
<dbReference type="RefSeq" id="WP_108986199.1">
    <property type="nucleotide sequence ID" value="NZ_BFBR01000012.1"/>
</dbReference>
<organism evidence="3 4">
    <name type="scientific">Candidatus Phycosocius bacilliformis</name>
    <dbReference type="NCBI Taxonomy" id="1445552"/>
    <lineage>
        <taxon>Bacteria</taxon>
        <taxon>Pseudomonadati</taxon>
        <taxon>Pseudomonadota</taxon>
        <taxon>Alphaproteobacteria</taxon>
        <taxon>Caulobacterales</taxon>
        <taxon>Caulobacterales incertae sedis</taxon>
        <taxon>Candidatus Phycosocius</taxon>
    </lineage>
</organism>
<feature type="transmembrane region" description="Helical" evidence="1">
    <location>
        <begin position="151"/>
        <end position="175"/>
    </location>
</feature>
<feature type="transmembrane region" description="Helical" evidence="1">
    <location>
        <begin position="248"/>
        <end position="265"/>
    </location>
</feature>
<comment type="caution">
    <text evidence="3">The sequence shown here is derived from an EMBL/GenBank/DDBJ whole genome shotgun (WGS) entry which is preliminary data.</text>
</comment>
<feature type="transmembrane region" description="Helical" evidence="1">
    <location>
        <begin position="474"/>
        <end position="495"/>
    </location>
</feature>
<feature type="transmembrane region" description="Helical" evidence="1">
    <location>
        <begin position="182"/>
        <end position="200"/>
    </location>
</feature>
<proteinExistence type="predicted"/>
<feature type="domain" description="Peptidase M1 membrane alanine aminopeptidase" evidence="2">
    <location>
        <begin position="875"/>
        <end position="1071"/>
    </location>
</feature>
<dbReference type="Proteomes" id="UP000245086">
    <property type="component" value="Unassembled WGS sequence"/>
</dbReference>
<name>A0A2P2EE36_9PROT</name>
<dbReference type="PANTHER" id="PTHR43471:SF12">
    <property type="entry name" value="HYPOTHETICAL MEMBRANE PROTEIN, CONSERVED"/>
    <property type="match status" value="1"/>
</dbReference>
<dbReference type="PANTHER" id="PTHR43471">
    <property type="entry name" value="ABC TRANSPORTER PERMEASE"/>
    <property type="match status" value="1"/>
</dbReference>
<reference evidence="3" key="1">
    <citation type="journal article" date="2018" name="Genome Announc.">
        <title>Draft Genome Sequence of "Candidatus Phycosocius bacilliformis," an Alphaproteobacterial Ectosymbiont of the Hydrocarbon-Producing Green Alga Botryococcus braunii.</title>
        <authorList>
            <person name="Tanabe Y."/>
            <person name="Yamaguchi H."/>
            <person name="Watanabe M.M."/>
        </authorList>
    </citation>
    <scope>NUCLEOTIDE SEQUENCE [LARGE SCALE GENOMIC DNA]</scope>
    <source>
        <strain evidence="3">BOTRYCO-2</strain>
    </source>
</reference>
<feature type="transmembrane region" description="Helical" evidence="1">
    <location>
        <begin position="409"/>
        <end position="433"/>
    </location>
</feature>
<keyword evidence="1" id="KW-0812">Transmembrane</keyword>
<evidence type="ECO:0000313" key="4">
    <source>
        <dbReference type="Proteomes" id="UP000245086"/>
    </source>
</evidence>
<dbReference type="SUPFAM" id="SSF55486">
    <property type="entry name" value="Metalloproteases ('zincins'), catalytic domain"/>
    <property type="match status" value="1"/>
</dbReference>
<feature type="transmembrane region" description="Helical" evidence="1">
    <location>
        <begin position="528"/>
        <end position="545"/>
    </location>
</feature>
<accession>A0A2P2EE36</accession>
<feature type="transmembrane region" description="Helical" evidence="1">
    <location>
        <begin position="362"/>
        <end position="383"/>
    </location>
</feature>
<keyword evidence="1" id="KW-0472">Membrane</keyword>
<dbReference type="GO" id="GO:0008270">
    <property type="term" value="F:zinc ion binding"/>
    <property type="evidence" value="ECO:0007669"/>
    <property type="project" value="InterPro"/>
</dbReference>
<feature type="transmembrane region" description="Helical" evidence="1">
    <location>
        <begin position="58"/>
        <end position="83"/>
    </location>
</feature>
<evidence type="ECO:0000313" key="3">
    <source>
        <dbReference type="EMBL" id="GBF59311.1"/>
    </source>
</evidence>
<dbReference type="OrthoDB" id="100605at2"/>
<dbReference type="InterPro" id="IPR014782">
    <property type="entry name" value="Peptidase_M1_dom"/>
</dbReference>
<dbReference type="AlphaFoldDB" id="A0A2P2EE36"/>
<dbReference type="GO" id="GO:0008237">
    <property type="term" value="F:metallopeptidase activity"/>
    <property type="evidence" value="ECO:0007669"/>
    <property type="project" value="InterPro"/>
</dbReference>
<feature type="transmembrane region" description="Helical" evidence="1">
    <location>
        <begin position="104"/>
        <end position="131"/>
    </location>
</feature>
<dbReference type="Gene3D" id="1.10.390.10">
    <property type="entry name" value="Neutral Protease Domain 2"/>
    <property type="match status" value="1"/>
</dbReference>
<feature type="transmembrane region" description="Helical" evidence="1">
    <location>
        <begin position="319"/>
        <end position="342"/>
    </location>
</feature>
<feature type="transmembrane region" description="Helical" evidence="1">
    <location>
        <begin position="23"/>
        <end position="46"/>
    </location>
</feature>